<feature type="domain" description="CCT" evidence="11">
    <location>
        <begin position="368"/>
        <end position="410"/>
    </location>
</feature>
<dbReference type="Pfam" id="PF00643">
    <property type="entry name" value="zf-B_box"/>
    <property type="match status" value="1"/>
</dbReference>
<keyword evidence="4" id="KW-0677">Repeat</keyword>
<proteinExistence type="inferred from homology"/>
<dbReference type="PROSITE" id="PS50119">
    <property type="entry name" value="ZF_BBOX"/>
    <property type="match status" value="2"/>
</dbReference>
<evidence type="ECO:0000256" key="4">
    <source>
        <dbReference type="ARBA" id="ARBA00022737"/>
    </source>
</evidence>
<dbReference type="InterPro" id="IPR049808">
    <property type="entry name" value="CONSTANS-like_Bbox1"/>
</dbReference>
<dbReference type="CDD" id="cd19821">
    <property type="entry name" value="Bbox1_BBX-like"/>
    <property type="match status" value="1"/>
</dbReference>
<dbReference type="InterPro" id="IPR010402">
    <property type="entry name" value="CCT_domain"/>
</dbReference>
<keyword evidence="5 8" id="KW-0863">Zinc-finger</keyword>
<evidence type="ECO:0000256" key="1">
    <source>
        <dbReference type="ARBA" id="ARBA00004123"/>
    </source>
</evidence>
<gene>
    <name evidence="12" type="ORF">Adt_37488</name>
</gene>
<dbReference type="GO" id="GO:0006355">
    <property type="term" value="P:regulation of DNA-templated transcription"/>
    <property type="evidence" value="ECO:0007669"/>
    <property type="project" value="UniProtKB-ARBA"/>
</dbReference>
<keyword evidence="7 9" id="KW-0539">Nucleus</keyword>
<evidence type="ECO:0000256" key="5">
    <source>
        <dbReference type="ARBA" id="ARBA00022771"/>
    </source>
</evidence>
<evidence type="ECO:0000256" key="7">
    <source>
        <dbReference type="ARBA" id="ARBA00023242"/>
    </source>
</evidence>
<evidence type="ECO:0000313" key="13">
    <source>
        <dbReference type="Proteomes" id="UP001604336"/>
    </source>
</evidence>
<dbReference type="SMART" id="SM00336">
    <property type="entry name" value="BBOX"/>
    <property type="match status" value="1"/>
</dbReference>
<keyword evidence="3" id="KW-0479">Metal-binding</keyword>
<organism evidence="12 13">
    <name type="scientific">Abeliophyllum distichum</name>
    <dbReference type="NCBI Taxonomy" id="126358"/>
    <lineage>
        <taxon>Eukaryota</taxon>
        <taxon>Viridiplantae</taxon>
        <taxon>Streptophyta</taxon>
        <taxon>Embryophyta</taxon>
        <taxon>Tracheophyta</taxon>
        <taxon>Spermatophyta</taxon>
        <taxon>Magnoliopsida</taxon>
        <taxon>eudicotyledons</taxon>
        <taxon>Gunneridae</taxon>
        <taxon>Pentapetalae</taxon>
        <taxon>asterids</taxon>
        <taxon>lamiids</taxon>
        <taxon>Lamiales</taxon>
        <taxon>Oleaceae</taxon>
        <taxon>Forsythieae</taxon>
        <taxon>Abeliophyllum</taxon>
    </lineage>
</organism>
<dbReference type="Pfam" id="PF06203">
    <property type="entry name" value="CCT"/>
    <property type="match status" value="1"/>
</dbReference>
<dbReference type="GO" id="GO:0005634">
    <property type="term" value="C:nucleus"/>
    <property type="evidence" value="ECO:0007669"/>
    <property type="project" value="UniProtKB-SubCell"/>
</dbReference>
<comment type="subcellular location">
    <subcellularLocation>
        <location evidence="1 9">Nucleus</location>
    </subcellularLocation>
</comment>
<comment type="similarity">
    <text evidence="2">Belongs to the CONSTANS family.</text>
</comment>
<sequence length="458" mass="50640">MEPLCEFCGLATAVVYCKTDSARLCLQCDGGVHSENSLSQRHPRSLICDKCHSQAAVVRCIDCKLSLCPACDWNANGCLGLGHRRQKLNFYSGCPSLTDFCKIWSLVLDEPKSSSFDTSWSTMGTTNENSMNDQGPGGMVANRLNELASCVKFRQWNVPSPVVQSNIPNYVSSCNTDQKSLFYNDQMPFLSGGSSFGKGFPNSIKDLGLHDSVDIDDKALSFDSGYEMFQNLQNQPSYHYDDGGMSSLVTEKNFSVTESNSPHIESALEASSSSGHQECIGFQSSQVGIGSTNLVQPIINNTTANCMLMQPSCNSNNIGIGFPCGQLPSTMSPPGSVTDFQDCELSPVFLAGDAPWESNFEGSCQQARNKAKMRYNEKKKTRMFGKQIRYASRKARADTRKRVKGRFVKAGEAYDYDPLWAIRLATKGWPYDLSPMYCCSHRMYWSEDTPPEGDFMLL</sequence>
<accession>A0ABD1QLW3</accession>
<dbReference type="GO" id="GO:0008270">
    <property type="term" value="F:zinc ion binding"/>
    <property type="evidence" value="ECO:0007669"/>
    <property type="project" value="UniProtKB-KW"/>
</dbReference>
<keyword evidence="6" id="KW-0862">Zinc</keyword>
<dbReference type="AlphaFoldDB" id="A0ABD1QLW3"/>
<reference evidence="13" key="1">
    <citation type="submission" date="2024-07" db="EMBL/GenBank/DDBJ databases">
        <title>Two chromosome-level genome assemblies of Korean endemic species Abeliophyllum distichum and Forsythia ovata (Oleaceae).</title>
        <authorList>
            <person name="Jang H."/>
        </authorList>
    </citation>
    <scope>NUCLEOTIDE SEQUENCE [LARGE SCALE GENOMIC DNA]</scope>
</reference>
<keyword evidence="13" id="KW-1185">Reference proteome</keyword>
<feature type="domain" description="B box-type" evidence="10">
    <location>
        <begin position="1"/>
        <end position="47"/>
    </location>
</feature>
<evidence type="ECO:0000256" key="2">
    <source>
        <dbReference type="ARBA" id="ARBA00010024"/>
    </source>
</evidence>
<dbReference type="EMBL" id="JBFOLK010000011">
    <property type="protein sequence ID" value="KAL2476752.1"/>
    <property type="molecule type" value="Genomic_DNA"/>
</dbReference>
<dbReference type="PANTHER" id="PTHR31717:SF46">
    <property type="entry name" value="CCT MOTIF FAMILY PROTEIN-RELATED"/>
    <property type="match status" value="1"/>
</dbReference>
<evidence type="ECO:0000256" key="6">
    <source>
        <dbReference type="ARBA" id="ARBA00022833"/>
    </source>
</evidence>
<evidence type="ECO:0000256" key="9">
    <source>
        <dbReference type="PROSITE-ProRule" id="PRU00357"/>
    </source>
</evidence>
<dbReference type="PANTHER" id="PTHR31717">
    <property type="entry name" value="ZINC FINGER PROTEIN CONSTANS-LIKE 10"/>
    <property type="match status" value="1"/>
</dbReference>
<evidence type="ECO:0000259" key="11">
    <source>
        <dbReference type="PROSITE" id="PS51017"/>
    </source>
</evidence>
<dbReference type="InterPro" id="IPR000315">
    <property type="entry name" value="Znf_B-box"/>
</dbReference>
<comment type="caution">
    <text evidence="12">The sequence shown here is derived from an EMBL/GenBank/DDBJ whole genome shotgun (WGS) entry which is preliminary data.</text>
</comment>
<evidence type="ECO:0000313" key="12">
    <source>
        <dbReference type="EMBL" id="KAL2476752.1"/>
    </source>
</evidence>
<evidence type="ECO:0000256" key="8">
    <source>
        <dbReference type="PROSITE-ProRule" id="PRU00024"/>
    </source>
</evidence>
<name>A0ABD1QLW3_9LAMI</name>
<evidence type="ECO:0000259" key="10">
    <source>
        <dbReference type="PROSITE" id="PS50119"/>
    </source>
</evidence>
<protein>
    <submittedName>
        <fullName evidence="12">Zinc finger protein CONSTANS-LIKE 12</fullName>
    </submittedName>
</protein>
<feature type="domain" description="B box-type" evidence="10">
    <location>
        <begin position="43"/>
        <end position="88"/>
    </location>
</feature>
<dbReference type="Proteomes" id="UP001604336">
    <property type="component" value="Unassembled WGS sequence"/>
</dbReference>
<evidence type="ECO:0000256" key="3">
    <source>
        <dbReference type="ARBA" id="ARBA00022723"/>
    </source>
</evidence>
<dbReference type="PROSITE" id="PS51017">
    <property type="entry name" value="CCT"/>
    <property type="match status" value="1"/>
</dbReference>